<keyword evidence="2" id="KW-1185">Reference proteome</keyword>
<comment type="caution">
    <text evidence="1">The sequence shown here is derived from an EMBL/GenBank/DDBJ whole genome shotgun (WGS) entry which is preliminary data.</text>
</comment>
<proteinExistence type="predicted"/>
<dbReference type="Proteomes" id="UP001595752">
    <property type="component" value="Unassembled WGS sequence"/>
</dbReference>
<dbReference type="PANTHER" id="PTHR37171">
    <property type="entry name" value="SERINE/THREONINE-PROTEIN KINASE YRZF-RELATED"/>
    <property type="match status" value="1"/>
</dbReference>
<name>A0ABV8B6C0_9BACI</name>
<evidence type="ECO:0000313" key="2">
    <source>
        <dbReference type="Proteomes" id="UP001595752"/>
    </source>
</evidence>
<dbReference type="EMBL" id="JBHRZT010000067">
    <property type="protein sequence ID" value="MFC3884881.1"/>
    <property type="molecule type" value="Genomic_DNA"/>
</dbReference>
<dbReference type="Gene3D" id="1.10.510.10">
    <property type="entry name" value="Transferase(Phosphotransferase) domain 1"/>
    <property type="match status" value="1"/>
</dbReference>
<reference evidence="2" key="1">
    <citation type="journal article" date="2019" name="Int. J. Syst. Evol. Microbiol.">
        <title>The Global Catalogue of Microorganisms (GCM) 10K type strain sequencing project: providing services to taxonomists for standard genome sequencing and annotation.</title>
        <authorList>
            <consortium name="The Broad Institute Genomics Platform"/>
            <consortium name="The Broad Institute Genome Sequencing Center for Infectious Disease"/>
            <person name="Wu L."/>
            <person name="Ma J."/>
        </authorList>
    </citation>
    <scope>NUCLEOTIDE SEQUENCE [LARGE SCALE GENOMIC DNA]</scope>
    <source>
        <strain evidence="2">CCUG 61889</strain>
    </source>
</reference>
<keyword evidence="1" id="KW-0723">Serine/threonine-protein kinase</keyword>
<sequence>MRERLIQLVEQELLPNVKLQAPVLNNPIVVQEVPDGWECIGRGNYAAVFVHRQFKGWVVKVYAHHYESVEKEVSVYHRLGVHPAYSKLIASGPTYLILQRLNGVTLYEAVHKGIPIPESVIKDINKALEYAKKRGLNPIDVHGKNIIMNEGRGYVVDVSDFYKKGRDRKWKDLVKAYYRVYLPFIYKYRLRVPYWLLDVARHSYRFYRRFKK</sequence>
<evidence type="ECO:0000313" key="1">
    <source>
        <dbReference type="EMBL" id="MFC3884881.1"/>
    </source>
</evidence>
<gene>
    <name evidence="1" type="ORF">ACFOU2_15970</name>
</gene>
<keyword evidence="1" id="KW-0418">Kinase</keyword>
<dbReference type="PANTHER" id="PTHR37171:SF1">
    <property type="entry name" value="SERINE_THREONINE-PROTEIN KINASE YRZF-RELATED"/>
    <property type="match status" value="1"/>
</dbReference>
<dbReference type="InterPro" id="IPR011009">
    <property type="entry name" value="Kinase-like_dom_sf"/>
</dbReference>
<dbReference type="SUPFAM" id="SSF56112">
    <property type="entry name" value="Protein kinase-like (PK-like)"/>
    <property type="match status" value="1"/>
</dbReference>
<dbReference type="RefSeq" id="WP_377916770.1">
    <property type="nucleotide sequence ID" value="NZ_JBHRZT010000067.1"/>
</dbReference>
<dbReference type="GO" id="GO:0004674">
    <property type="term" value="F:protein serine/threonine kinase activity"/>
    <property type="evidence" value="ECO:0007669"/>
    <property type="project" value="UniProtKB-KW"/>
</dbReference>
<organism evidence="1 2">
    <name type="scientific">Bacillus songklensis</name>
    <dbReference type="NCBI Taxonomy" id="1069116"/>
    <lineage>
        <taxon>Bacteria</taxon>
        <taxon>Bacillati</taxon>
        <taxon>Bacillota</taxon>
        <taxon>Bacilli</taxon>
        <taxon>Bacillales</taxon>
        <taxon>Bacillaceae</taxon>
        <taxon>Bacillus</taxon>
    </lineage>
</organism>
<keyword evidence="1" id="KW-0808">Transferase</keyword>
<protein>
    <submittedName>
        <fullName evidence="1">Serine/threonine protein kinase</fullName>
    </submittedName>
</protein>
<accession>A0ABV8B6C0</accession>
<dbReference type="InterPro" id="IPR052396">
    <property type="entry name" value="Meiotic_Drive_Suppr_Kinase"/>
</dbReference>